<feature type="domain" description="BPTI/Kunitz inhibitor" evidence="7">
    <location>
        <begin position="149"/>
        <end position="188"/>
    </location>
</feature>
<reference evidence="9" key="1">
    <citation type="submission" date="2025-08" db="UniProtKB">
        <authorList>
            <consortium name="RefSeq"/>
        </authorList>
    </citation>
    <scope>IDENTIFICATION</scope>
    <source>
        <tissue evidence="9">Testes</tissue>
    </source>
</reference>
<evidence type="ECO:0000256" key="2">
    <source>
        <dbReference type="ARBA" id="ARBA00022525"/>
    </source>
</evidence>
<accession>A0ABM0M3T4</accession>
<dbReference type="InterPro" id="IPR002223">
    <property type="entry name" value="Kunitz_BPTI"/>
</dbReference>
<feature type="signal peptide" evidence="5">
    <location>
        <begin position="1"/>
        <end position="23"/>
    </location>
</feature>
<evidence type="ECO:0000256" key="1">
    <source>
        <dbReference type="ARBA" id="ARBA00004613"/>
    </source>
</evidence>
<keyword evidence="8" id="KW-1185">Reference proteome</keyword>
<dbReference type="Gene3D" id="4.10.410.10">
    <property type="entry name" value="Pancreatic trypsin inhibitor Kunitz domain"/>
    <property type="match status" value="1"/>
</dbReference>
<dbReference type="SUPFAM" id="SSF57362">
    <property type="entry name" value="BPTI-like"/>
    <property type="match status" value="1"/>
</dbReference>
<dbReference type="SMART" id="SM00034">
    <property type="entry name" value="CLECT"/>
    <property type="match status" value="1"/>
</dbReference>
<dbReference type="SMART" id="SM00131">
    <property type="entry name" value="KU"/>
    <property type="match status" value="1"/>
</dbReference>
<evidence type="ECO:0000259" key="7">
    <source>
        <dbReference type="PROSITE" id="PS50279"/>
    </source>
</evidence>
<comment type="subcellular location">
    <subcellularLocation>
        <location evidence="1">Secreted</location>
    </subcellularLocation>
</comment>
<keyword evidence="4" id="KW-0325">Glycoprotein</keyword>
<name>A0ABM0M3T4_SACKO</name>
<dbReference type="RefSeq" id="XP_006814675.1">
    <property type="nucleotide sequence ID" value="XM_006814612.1"/>
</dbReference>
<dbReference type="CDD" id="cd00037">
    <property type="entry name" value="CLECT"/>
    <property type="match status" value="1"/>
</dbReference>
<keyword evidence="2" id="KW-0964">Secreted</keyword>
<dbReference type="Proteomes" id="UP000694865">
    <property type="component" value="Unplaced"/>
</dbReference>
<evidence type="ECO:0000259" key="6">
    <source>
        <dbReference type="PROSITE" id="PS50041"/>
    </source>
</evidence>
<dbReference type="InterPro" id="IPR036880">
    <property type="entry name" value="Kunitz_BPTI_sf"/>
</dbReference>
<evidence type="ECO:0000256" key="4">
    <source>
        <dbReference type="ARBA" id="ARBA00023180"/>
    </source>
</evidence>
<evidence type="ECO:0000256" key="5">
    <source>
        <dbReference type="SAM" id="SignalP"/>
    </source>
</evidence>
<protein>
    <submittedName>
        <fullName evidence="9">Uncharacterized protein LOC102808747</fullName>
    </submittedName>
</protein>
<dbReference type="PROSITE" id="PS50041">
    <property type="entry name" value="C_TYPE_LECTIN_2"/>
    <property type="match status" value="1"/>
</dbReference>
<dbReference type="Pfam" id="PF13330">
    <property type="entry name" value="Mucin2_WxxW"/>
    <property type="match status" value="1"/>
</dbReference>
<organism evidence="8 9">
    <name type="scientific">Saccoglossus kowalevskii</name>
    <name type="common">Acorn worm</name>
    <dbReference type="NCBI Taxonomy" id="10224"/>
    <lineage>
        <taxon>Eukaryota</taxon>
        <taxon>Metazoa</taxon>
        <taxon>Hemichordata</taxon>
        <taxon>Enteropneusta</taxon>
        <taxon>Harrimaniidae</taxon>
        <taxon>Saccoglossus</taxon>
    </lineage>
</organism>
<keyword evidence="3 5" id="KW-0732">Signal</keyword>
<dbReference type="SUPFAM" id="SSF56436">
    <property type="entry name" value="C-type lectin-like"/>
    <property type="match status" value="1"/>
</dbReference>
<dbReference type="Pfam" id="PF00059">
    <property type="entry name" value="Lectin_C"/>
    <property type="match status" value="1"/>
</dbReference>
<sequence length="447" mass="49981">MRTLPVLVRISIGAACCFIVCRAVDTFICPDGTKSVQCLTNPCEVTQCERYPYARCEVDYCGRCKATFIDNDGSVLDCCATYTKDAIPQDTFICPDGTKSVQCPTNPCEVTQCERYPYARCEVDYCGGCIAKFIDNDGSVLDCADKNRCTGSSHSGHCRAMLLRWYFDQSTGTCEPFIYSGCGGNRNRCISVCGNWIQWIDDENGGVIVDEVGEFEFLPDLRILHDICEVPTAIECRTVVEPFTLSYETGQTVYCDLPDGLICFHGDNVSPCMNYKIRLCCETEEPTVTEEGATEEDEICIGDNLYKIVLGDSCDWHDADTYCKTILAPRGHVAGLANLGARKVRNTIREIIQQSPGLSNPKGKGYWIGCHDEEEEGSFVWLNRNKVDVPQNAWHPRPNNKQAKACTAKGNDQDCCQLWERPKTNPSFKMDDSCCTDTKYFICEIRK</sequence>
<evidence type="ECO:0000313" key="9">
    <source>
        <dbReference type="RefSeq" id="XP_006814675.1"/>
    </source>
</evidence>
<dbReference type="InterPro" id="IPR016186">
    <property type="entry name" value="C-type_lectin-like/link_sf"/>
</dbReference>
<feature type="chain" id="PRO_5045706190" evidence="5">
    <location>
        <begin position="24"/>
        <end position="447"/>
    </location>
</feature>
<dbReference type="InterPro" id="IPR016187">
    <property type="entry name" value="CTDL_fold"/>
</dbReference>
<evidence type="ECO:0000256" key="3">
    <source>
        <dbReference type="ARBA" id="ARBA00022729"/>
    </source>
</evidence>
<feature type="domain" description="C-type lectin" evidence="6">
    <location>
        <begin position="301"/>
        <end position="444"/>
    </location>
</feature>
<dbReference type="PROSITE" id="PS50279">
    <property type="entry name" value="BPTI_KUNITZ_2"/>
    <property type="match status" value="1"/>
</dbReference>
<dbReference type="Pfam" id="PF00014">
    <property type="entry name" value="Kunitz_BPTI"/>
    <property type="match status" value="1"/>
</dbReference>
<dbReference type="InterPro" id="IPR001304">
    <property type="entry name" value="C-type_lectin-like"/>
</dbReference>
<gene>
    <name evidence="9" type="primary">LOC102808747</name>
</gene>
<proteinExistence type="predicted"/>
<evidence type="ECO:0000313" key="8">
    <source>
        <dbReference type="Proteomes" id="UP000694865"/>
    </source>
</evidence>
<dbReference type="GeneID" id="102808747"/>
<dbReference type="CDD" id="cd00109">
    <property type="entry name" value="Kunitz-type"/>
    <property type="match status" value="1"/>
</dbReference>
<dbReference type="InterPro" id="IPR025155">
    <property type="entry name" value="WxxW_domain"/>
</dbReference>
<dbReference type="Gene3D" id="3.10.100.10">
    <property type="entry name" value="Mannose-Binding Protein A, subunit A"/>
    <property type="match status" value="1"/>
</dbReference>